<protein>
    <submittedName>
        <fullName evidence="2">Membrane protein</fullName>
    </submittedName>
</protein>
<dbReference type="GO" id="GO:0004222">
    <property type="term" value="F:metalloendopeptidase activity"/>
    <property type="evidence" value="ECO:0007669"/>
    <property type="project" value="TreeGrafter"/>
</dbReference>
<reference evidence="2 3" key="3">
    <citation type="journal article" date="2011" name="Mol. Syst. Biol.">
        <title>Integrative genome-scale metabolic analysis of Vibrio vulnificus for drug targeting and discovery.</title>
        <authorList>
            <person name="Kim H.U."/>
            <person name="Kim S.Y."/>
            <person name="Jeong H."/>
            <person name="Kim T.Y."/>
            <person name="Kim J.J."/>
            <person name="Choy H.E."/>
            <person name="Yi K.Y."/>
            <person name="Rhee J.H."/>
            <person name="Lee S.Y."/>
        </authorList>
    </citation>
    <scope>NUCLEOTIDE SEQUENCE [LARGE SCALE GENOMIC DNA]</scope>
    <source>
        <strain evidence="2 3">CMCP6</strain>
    </source>
</reference>
<dbReference type="SUPFAM" id="SSF51261">
    <property type="entry name" value="Duplicated hybrid motif"/>
    <property type="match status" value="1"/>
</dbReference>
<dbReference type="Pfam" id="PF01551">
    <property type="entry name" value="Peptidase_M23"/>
    <property type="match status" value="1"/>
</dbReference>
<evidence type="ECO:0000313" key="2">
    <source>
        <dbReference type="EMBL" id="AAO09581.1"/>
    </source>
</evidence>
<sequence>MNKLVIKGSVGIDGCNNVNDIISVQKAINTLSKKYFQIQPLKVDGSLGRKPEKSKTVIQINNVQKHIVNMIRTDGRIDPNGTSNKKINLALNRIVSIESQSVPILTNASFPLEQVPTESYTVAPRSFGSNRGARKHAGCDLYAKEGSRVFAMADGEIMKFYEFYGGTYALEVKHGKAVVRYGEISGRLPDGVSIGAKIQQGQHIAYVGKVVLKSGWTGEMLHLEIYDGSATGILRAPLSESPYQRRKDLINPTDILNMAQKRLPS</sequence>
<dbReference type="InterPro" id="IPR050570">
    <property type="entry name" value="Cell_wall_metabolism_enzyme"/>
</dbReference>
<organism evidence="2 3">
    <name type="scientific">Vibrio vulnificus (strain CMCP6)</name>
    <dbReference type="NCBI Taxonomy" id="216895"/>
    <lineage>
        <taxon>Bacteria</taxon>
        <taxon>Pseudomonadati</taxon>
        <taxon>Pseudomonadota</taxon>
        <taxon>Gammaproteobacteria</taxon>
        <taxon>Vibrionales</taxon>
        <taxon>Vibrionaceae</taxon>
        <taxon>Vibrio</taxon>
    </lineage>
</organism>
<dbReference type="KEGG" id="vvu:VV1_1103"/>
<dbReference type="CDD" id="cd12797">
    <property type="entry name" value="M23_peptidase"/>
    <property type="match status" value="1"/>
</dbReference>
<dbReference type="InterPro" id="IPR016047">
    <property type="entry name" value="M23ase_b-sheet_dom"/>
</dbReference>
<dbReference type="AlphaFoldDB" id="A0A3Q0L332"/>
<reference evidence="3" key="1">
    <citation type="submission" date="2002-12" db="EMBL/GenBank/DDBJ databases">
        <title>Complete genome sequence of Vibrio vulnificus CMCP6.</title>
        <authorList>
            <person name="Rhee J.H."/>
            <person name="Kim S.Y."/>
            <person name="Chung S.S."/>
            <person name="Kim J.J."/>
            <person name="Moon Y.H."/>
            <person name="Jeong H."/>
            <person name="Choy H.E."/>
        </authorList>
    </citation>
    <scope>NUCLEOTIDE SEQUENCE [LARGE SCALE GENOMIC DNA]</scope>
    <source>
        <strain evidence="3">CMCP6</strain>
    </source>
</reference>
<name>A0A3Q0L332_VIBVU</name>
<gene>
    <name evidence="2" type="ordered locus">VV1_1103</name>
</gene>
<proteinExistence type="predicted"/>
<reference evidence="2 3" key="2">
    <citation type="journal article" date="2003" name="Infect. Immun.">
        <title>Characterization and pathogenic significance of Vibrio vulnificus antigens preferentially expressed in septicemic patients.</title>
        <authorList>
            <person name="Kim Y.R."/>
            <person name="Lee S.E."/>
            <person name="Kim C.M."/>
            <person name="Kim S.Y."/>
            <person name="Shin E.K."/>
            <person name="Shin D.H."/>
            <person name="Chung S.S."/>
            <person name="Choy H.E."/>
            <person name="Progulske-Fox A."/>
            <person name="Hillman J.D."/>
            <person name="Handfield M."/>
            <person name="Rhee J.H."/>
        </authorList>
    </citation>
    <scope>NUCLEOTIDE SEQUENCE [LARGE SCALE GENOMIC DNA]</scope>
    <source>
        <strain evidence="2 3">CMCP6</strain>
    </source>
</reference>
<dbReference type="PANTHER" id="PTHR21666:SF270">
    <property type="entry name" value="MUREIN HYDROLASE ACTIVATOR ENVC"/>
    <property type="match status" value="1"/>
</dbReference>
<evidence type="ECO:0000313" key="3">
    <source>
        <dbReference type="Proteomes" id="UP000002275"/>
    </source>
</evidence>
<accession>A0A3Q0L332</accession>
<evidence type="ECO:0000259" key="1">
    <source>
        <dbReference type="Pfam" id="PF01551"/>
    </source>
</evidence>
<dbReference type="Gene3D" id="2.70.70.10">
    <property type="entry name" value="Glucose Permease (Domain IIA)"/>
    <property type="match status" value="1"/>
</dbReference>
<dbReference type="EMBL" id="AE016795">
    <property type="protein sequence ID" value="AAO09581.1"/>
    <property type="molecule type" value="Genomic_DNA"/>
</dbReference>
<feature type="domain" description="M23ase beta-sheet core" evidence="1">
    <location>
        <begin position="135"/>
        <end position="227"/>
    </location>
</feature>
<dbReference type="RefSeq" id="WP_011079121.1">
    <property type="nucleotide sequence ID" value="NC_004459.3"/>
</dbReference>
<dbReference type="InterPro" id="IPR011055">
    <property type="entry name" value="Dup_hybrid_motif"/>
</dbReference>
<dbReference type="Proteomes" id="UP000002275">
    <property type="component" value="Chromosome I"/>
</dbReference>
<dbReference type="PANTHER" id="PTHR21666">
    <property type="entry name" value="PEPTIDASE-RELATED"/>
    <property type="match status" value="1"/>
</dbReference>